<evidence type="ECO:0000313" key="3">
    <source>
        <dbReference type="Proteomes" id="UP000472274"/>
    </source>
</evidence>
<dbReference type="Proteomes" id="UP000472274">
    <property type="component" value="Unplaced"/>
</dbReference>
<evidence type="ECO:0000256" key="1">
    <source>
        <dbReference type="SAM" id="MobiDB-lite"/>
    </source>
</evidence>
<reference evidence="2" key="1">
    <citation type="submission" date="2025-08" db="UniProtKB">
        <authorList>
            <consortium name="Ensembl"/>
        </authorList>
    </citation>
    <scope>IDENTIFICATION</scope>
</reference>
<sequence>PVYLPADAAGSADRSPHWPRFAVLGQWGRREAAASTSLARAASRRPHWPGTANRGEWGPQSAKPAASTGK</sequence>
<dbReference type="AlphaFoldDB" id="A0A674IXE8"/>
<accession>A0A674IXE8</accession>
<keyword evidence="3" id="KW-1185">Reference proteome</keyword>
<feature type="region of interest" description="Disordered" evidence="1">
    <location>
        <begin position="32"/>
        <end position="70"/>
    </location>
</feature>
<evidence type="ECO:0000313" key="2">
    <source>
        <dbReference type="Ensembl" id="ENSTMTP00000013660.1"/>
    </source>
</evidence>
<organism evidence="2 3">
    <name type="scientific">Terrapene triunguis</name>
    <name type="common">Three-toed box turtle</name>
    <dbReference type="NCBI Taxonomy" id="2587831"/>
    <lineage>
        <taxon>Eukaryota</taxon>
        <taxon>Metazoa</taxon>
        <taxon>Chordata</taxon>
        <taxon>Craniata</taxon>
        <taxon>Vertebrata</taxon>
        <taxon>Euteleostomi</taxon>
        <taxon>Archelosauria</taxon>
        <taxon>Testudinata</taxon>
        <taxon>Testudines</taxon>
        <taxon>Cryptodira</taxon>
        <taxon>Durocryptodira</taxon>
        <taxon>Testudinoidea</taxon>
        <taxon>Emydidae</taxon>
        <taxon>Terrapene</taxon>
    </lineage>
</organism>
<proteinExistence type="predicted"/>
<dbReference type="GeneTree" id="ENSGT00990000213056"/>
<dbReference type="InParanoid" id="A0A674IXE8"/>
<reference evidence="2" key="2">
    <citation type="submission" date="2025-09" db="UniProtKB">
        <authorList>
            <consortium name="Ensembl"/>
        </authorList>
    </citation>
    <scope>IDENTIFICATION</scope>
</reference>
<name>A0A674IXE8_9SAUR</name>
<protein>
    <submittedName>
        <fullName evidence="2">Uncharacterized protein</fullName>
    </submittedName>
</protein>
<dbReference type="Ensembl" id="ENSTMTT00000014134.1">
    <property type="protein sequence ID" value="ENSTMTP00000013660.1"/>
    <property type="gene ID" value="ENSTMTG00000009941.1"/>
</dbReference>